<dbReference type="Proteomes" id="UP000002698">
    <property type="component" value="Chromosome"/>
</dbReference>
<keyword evidence="1" id="KW-1133">Transmembrane helix</keyword>
<reference evidence="2 3" key="1">
    <citation type="journal article" date="2005" name="Genome Res.">
        <title>Living with two extremes: conclusions from the genome sequence of Natronomonas pharaonis.</title>
        <authorList>
            <person name="Falb M."/>
            <person name="Pfeiffer F."/>
            <person name="Palm P."/>
            <person name="Rodewald K."/>
            <person name="Hickmann V."/>
            <person name="Tittor J."/>
            <person name="Oesterhelt D."/>
        </authorList>
    </citation>
    <scope>NUCLEOTIDE SEQUENCE [LARGE SCALE GENOMIC DNA]</scope>
    <source>
        <strain evidence="3">ATCC 35678 / DSM 2160 / CIP 103997 / JCM 8858 / NBRC 14720 / NCIMB 2260 / Gabara</strain>
    </source>
</reference>
<keyword evidence="1" id="KW-0472">Membrane</keyword>
<dbReference type="EnsemblBacteria" id="CAI48711">
    <property type="protein sequence ID" value="CAI48711"/>
    <property type="gene ID" value="NP_1240A"/>
</dbReference>
<dbReference type="RefSeq" id="WP_011322347.1">
    <property type="nucleotide sequence ID" value="NC_007426.1"/>
</dbReference>
<feature type="transmembrane region" description="Helical" evidence="1">
    <location>
        <begin position="7"/>
        <end position="29"/>
    </location>
</feature>
<accession>A0A1U7EUP6</accession>
<evidence type="ECO:0000313" key="2">
    <source>
        <dbReference type="EMBL" id="CAI48711.1"/>
    </source>
</evidence>
<keyword evidence="1" id="KW-0812">Transmembrane</keyword>
<feature type="transmembrane region" description="Helical" evidence="1">
    <location>
        <begin position="102"/>
        <end position="122"/>
    </location>
</feature>
<feature type="transmembrane region" description="Helical" evidence="1">
    <location>
        <begin position="62"/>
        <end position="82"/>
    </location>
</feature>
<evidence type="ECO:0000313" key="3">
    <source>
        <dbReference type="Proteomes" id="UP000002698"/>
    </source>
</evidence>
<proteinExistence type="predicted"/>
<evidence type="ECO:0000256" key="1">
    <source>
        <dbReference type="SAM" id="Phobius"/>
    </source>
</evidence>
<dbReference type="OrthoDB" id="206114at2157"/>
<sequence length="125" mass="12548">MTDRTQSVFTAGFVVGTLLSALGVGAWVLTDFASMTALIPALFGVLIIGFASVGRATDRERLGMYGIGALGALGVLGSLRAVPDIIALVTGGDGDSAVAATSQGLMIVLGLVLVAVVARAVITDR</sequence>
<name>A0A1U7EUP6_NATPD</name>
<dbReference type="HOGENOM" id="CLU_159952_0_0_2"/>
<keyword evidence="3" id="KW-1185">Reference proteome</keyword>
<dbReference type="GeneID" id="3701092"/>
<dbReference type="AlphaFoldDB" id="A0A1U7EUP6"/>
<gene>
    <name evidence="2" type="ordered locus">NP_1240A</name>
</gene>
<dbReference type="EMBL" id="CR936257">
    <property type="protein sequence ID" value="CAI48711.1"/>
    <property type="molecule type" value="Genomic_DNA"/>
</dbReference>
<dbReference type="KEGG" id="nph:NP_1240A"/>
<organism evidence="2 3">
    <name type="scientific">Natronomonas pharaonis (strain ATCC 35678 / DSM 2160 / CIP 103997 / JCM 8858 / NBRC 14720 / NCIMB 2260 / Gabara)</name>
    <name type="common">Halobacterium pharaonis</name>
    <dbReference type="NCBI Taxonomy" id="348780"/>
    <lineage>
        <taxon>Archaea</taxon>
        <taxon>Methanobacteriati</taxon>
        <taxon>Methanobacteriota</taxon>
        <taxon>Stenosarchaea group</taxon>
        <taxon>Halobacteria</taxon>
        <taxon>Halobacteriales</taxon>
        <taxon>Natronomonadaceae</taxon>
        <taxon>Natronomonas</taxon>
    </lineage>
</organism>
<protein>
    <submittedName>
        <fullName evidence="2">Uncharacterized protein</fullName>
    </submittedName>
</protein>
<dbReference type="STRING" id="348780.NP_1240A"/>
<dbReference type="eggNOG" id="arCOG11882">
    <property type="taxonomic scope" value="Archaea"/>
</dbReference>
<feature type="transmembrane region" description="Helical" evidence="1">
    <location>
        <begin position="35"/>
        <end position="53"/>
    </location>
</feature>